<reference evidence="6 7" key="1">
    <citation type="journal article" date="2017" name="Nat. Commun.">
        <title>'ARMAN' archaea depend on association with euryarchaeal host in culture and in situ.</title>
        <authorList>
            <person name="Golyshina O."/>
            <person name="Toshchakov S."/>
            <person name="Makarova K."/>
            <person name="Gavrilov S."/>
            <person name="Korzhenkov A."/>
            <person name="La Cono V."/>
            <person name="Arcadi E."/>
            <person name="Nechitaylo T."/>
            <person name="Ferrer M."/>
            <person name="Kublanov I."/>
            <person name="Wolf Y."/>
            <person name="Yakimov M."/>
            <person name="Golyshin P."/>
            <person name="Slesarev A."/>
            <person name="Kozyavkin S."/>
        </authorList>
    </citation>
    <scope>NUCLEOTIDE SEQUENCE [LARGE SCALE GENOMIC DNA]</scope>
    <source>
        <strain evidence="6 7">Mia14</strain>
    </source>
</reference>
<dbReference type="SUPFAM" id="SSF52161">
    <property type="entry name" value="Ribosomal protein L13"/>
    <property type="match status" value="1"/>
</dbReference>
<dbReference type="InterPro" id="IPR023563">
    <property type="entry name" value="Ribosomal_uL13_CS"/>
</dbReference>
<gene>
    <name evidence="4" type="primary">rpl13</name>
    <name evidence="6" type="ORF">Mia14_0016</name>
</gene>
<dbReference type="InterPro" id="IPR036899">
    <property type="entry name" value="Ribosomal_uL13_sf"/>
</dbReference>
<dbReference type="InterPro" id="IPR005823">
    <property type="entry name" value="Ribosomal_uL13_bac-type"/>
</dbReference>
<dbReference type="InterPro" id="IPR005755">
    <property type="entry name" value="Ribosomal_uL13_euk/arc"/>
</dbReference>
<protein>
    <recommendedName>
        <fullName evidence="4">Large ribosomal subunit protein uL13</fullName>
    </recommendedName>
</protein>
<proteinExistence type="inferred from homology"/>
<accession>A0A218NLP4</accession>
<organism evidence="6 7">
    <name type="scientific">Candidatus Mancarchaeum acidiphilum</name>
    <dbReference type="NCBI Taxonomy" id="1920749"/>
    <lineage>
        <taxon>Archaea</taxon>
        <taxon>Candidatus Micrarchaeota</taxon>
        <taxon>Candidatus Mancarchaeum</taxon>
    </lineage>
</organism>
<dbReference type="Proteomes" id="UP000197679">
    <property type="component" value="Chromosome"/>
</dbReference>
<keyword evidence="2 4" id="KW-0689">Ribosomal protein</keyword>
<dbReference type="GO" id="GO:0003735">
    <property type="term" value="F:structural constituent of ribosome"/>
    <property type="evidence" value="ECO:0007669"/>
    <property type="project" value="UniProtKB-UniRule"/>
</dbReference>
<dbReference type="NCBIfam" id="NF005004">
    <property type="entry name" value="PRK06394.1"/>
    <property type="match status" value="1"/>
</dbReference>
<dbReference type="GO" id="GO:0017148">
    <property type="term" value="P:negative regulation of translation"/>
    <property type="evidence" value="ECO:0007669"/>
    <property type="project" value="TreeGrafter"/>
</dbReference>
<dbReference type="RefSeq" id="WP_088819532.1">
    <property type="nucleotide sequence ID" value="NZ_CP019964.1"/>
</dbReference>
<dbReference type="PANTHER" id="PTHR11545:SF3">
    <property type="entry name" value="LARGE RIBOSOMAL SUBUNIT PROTEIN UL13"/>
    <property type="match status" value="1"/>
</dbReference>
<comment type="subunit">
    <text evidence="4">Part of the 50S ribosomal subunit.</text>
</comment>
<evidence type="ECO:0000313" key="6">
    <source>
        <dbReference type="EMBL" id="ASI13362.1"/>
    </source>
</evidence>
<evidence type="ECO:0000256" key="4">
    <source>
        <dbReference type="HAMAP-Rule" id="MF_01366"/>
    </source>
</evidence>
<dbReference type="KEGG" id="marh:Mia14_0016"/>
<dbReference type="OrthoDB" id="7668at2157"/>
<dbReference type="Gene3D" id="3.90.1180.10">
    <property type="entry name" value="Ribosomal protein L13"/>
    <property type="match status" value="1"/>
</dbReference>
<dbReference type="PANTHER" id="PTHR11545">
    <property type="entry name" value="RIBOSOMAL PROTEIN L13"/>
    <property type="match status" value="1"/>
</dbReference>
<evidence type="ECO:0000256" key="1">
    <source>
        <dbReference type="ARBA" id="ARBA00006227"/>
    </source>
</evidence>
<dbReference type="GeneID" id="33313578"/>
<dbReference type="HAMAP" id="MF_01366">
    <property type="entry name" value="Ribosomal_uL13"/>
    <property type="match status" value="1"/>
</dbReference>
<sequence length="145" mass="16403">MEGYKVIDATGLILGRMAGTVAKQLLKGDNVIVVNAEKAIISGHKNDIVEKYRTRLNLQEKGNPEHSPYWSRRSDLLVKRVVRGMLPYSRATGRKVYKNLKVYMGLPEEFKGNEIEKIAMKDPKSLYSGYITIKELSELLGYNKG</sequence>
<dbReference type="GO" id="GO:0003729">
    <property type="term" value="F:mRNA binding"/>
    <property type="evidence" value="ECO:0007669"/>
    <property type="project" value="TreeGrafter"/>
</dbReference>
<dbReference type="CDD" id="cd00392">
    <property type="entry name" value="Ribosomal_L13"/>
    <property type="match status" value="1"/>
</dbReference>
<evidence type="ECO:0000256" key="3">
    <source>
        <dbReference type="ARBA" id="ARBA00023274"/>
    </source>
</evidence>
<dbReference type="PROSITE" id="PS00783">
    <property type="entry name" value="RIBOSOMAL_L13"/>
    <property type="match status" value="1"/>
</dbReference>
<dbReference type="InterPro" id="IPR005822">
    <property type="entry name" value="Ribosomal_uL13"/>
</dbReference>
<keyword evidence="3 4" id="KW-0687">Ribonucleoprotein</keyword>
<comment type="similarity">
    <text evidence="1 4 5">Belongs to the universal ribosomal protein uL13 family.</text>
</comment>
<dbReference type="EMBL" id="CP019964">
    <property type="protein sequence ID" value="ASI13362.1"/>
    <property type="molecule type" value="Genomic_DNA"/>
</dbReference>
<dbReference type="Pfam" id="PF00572">
    <property type="entry name" value="Ribosomal_L13"/>
    <property type="match status" value="1"/>
</dbReference>
<dbReference type="GO" id="GO:0022625">
    <property type="term" value="C:cytosolic large ribosomal subunit"/>
    <property type="evidence" value="ECO:0007669"/>
    <property type="project" value="UniProtKB-UniRule"/>
</dbReference>
<dbReference type="PIRSF" id="PIRSF002181">
    <property type="entry name" value="Ribosomal_L13"/>
    <property type="match status" value="1"/>
</dbReference>
<keyword evidence="7" id="KW-1185">Reference proteome</keyword>
<evidence type="ECO:0000313" key="7">
    <source>
        <dbReference type="Proteomes" id="UP000197679"/>
    </source>
</evidence>
<dbReference type="NCBIfam" id="TIGR01077">
    <property type="entry name" value="L13_A_E"/>
    <property type="match status" value="1"/>
</dbReference>
<name>A0A218NLP4_9ARCH</name>
<dbReference type="GO" id="GO:0006412">
    <property type="term" value="P:translation"/>
    <property type="evidence" value="ECO:0007669"/>
    <property type="project" value="UniProtKB-UniRule"/>
</dbReference>
<evidence type="ECO:0000256" key="2">
    <source>
        <dbReference type="ARBA" id="ARBA00022980"/>
    </source>
</evidence>
<dbReference type="AlphaFoldDB" id="A0A218NLP4"/>
<evidence type="ECO:0000256" key="5">
    <source>
        <dbReference type="RuleBase" id="RU003877"/>
    </source>
</evidence>
<comment type="function">
    <text evidence="4">This protein is one of the early assembly proteins of the 50S ribosomal subunit, although it is not seen to bind rRNA by itself. It is important during the early stages of 50S assembly.</text>
</comment>